<keyword evidence="2 4" id="KW-0808">Transferase</keyword>
<comment type="function">
    <text evidence="4">Methyltransferase required for the conversion of 2-phytyl-1,4-beta-naphthoquinol to phylloquinol.</text>
</comment>
<dbReference type="Pfam" id="PF01209">
    <property type="entry name" value="Ubie_methyltran"/>
    <property type="match status" value="1"/>
</dbReference>
<reference evidence="5 6" key="2">
    <citation type="submission" date="2018-06" db="EMBL/GenBank/DDBJ databases">
        <title>Metagenomic assembly of (sub)arctic Cyanobacteria and their associated microbiome from non-axenic cultures.</title>
        <authorList>
            <person name="Baurain D."/>
        </authorList>
    </citation>
    <scope>NUCLEOTIDE SEQUENCE [LARGE SCALE GENOMIC DNA]</scope>
    <source>
        <strain evidence="5">ULC129bin1</strain>
    </source>
</reference>
<dbReference type="Proteomes" id="UP000249354">
    <property type="component" value="Unassembled WGS sequence"/>
</dbReference>
<reference evidence="6" key="1">
    <citation type="submission" date="2018-04" db="EMBL/GenBank/DDBJ databases">
        <authorList>
            <person name="Cornet L."/>
        </authorList>
    </citation>
    <scope>NUCLEOTIDE SEQUENCE [LARGE SCALE GENOMIC DNA]</scope>
</reference>
<dbReference type="HAMAP" id="MF_01982">
    <property type="entry name" value="MenG_phylloquinone_subfam"/>
    <property type="match status" value="1"/>
</dbReference>
<name>A0A2W4UTI0_9CYAN</name>
<dbReference type="InterPro" id="IPR023576">
    <property type="entry name" value="UbiE/COQ5_MeTrFase_CS"/>
</dbReference>
<dbReference type="CDD" id="cd02440">
    <property type="entry name" value="AdoMet_MTases"/>
    <property type="match status" value="1"/>
</dbReference>
<dbReference type="PROSITE" id="PS51608">
    <property type="entry name" value="SAM_MT_UBIE"/>
    <property type="match status" value="1"/>
</dbReference>
<evidence type="ECO:0000256" key="3">
    <source>
        <dbReference type="ARBA" id="ARBA00022691"/>
    </source>
</evidence>
<dbReference type="NCBIfam" id="TIGR01934">
    <property type="entry name" value="MenG_MenH_UbiE"/>
    <property type="match status" value="1"/>
</dbReference>
<dbReference type="InterPro" id="IPR004033">
    <property type="entry name" value="UbiE/COQ5_MeTrFase"/>
</dbReference>
<dbReference type="GO" id="GO:0032259">
    <property type="term" value="P:methylation"/>
    <property type="evidence" value="ECO:0007669"/>
    <property type="project" value="UniProtKB-KW"/>
</dbReference>
<comment type="catalytic activity">
    <reaction evidence="4">
        <text>demethylphylloquinol + S-adenosyl-L-methionine = phylloquinol + S-adenosyl-L-homocysteine + H(+)</text>
        <dbReference type="Rhea" id="RHEA:40551"/>
        <dbReference type="ChEBI" id="CHEBI:15378"/>
        <dbReference type="ChEBI" id="CHEBI:28433"/>
        <dbReference type="ChEBI" id="CHEBI:57856"/>
        <dbReference type="ChEBI" id="CHEBI:59789"/>
        <dbReference type="ChEBI" id="CHEBI:87844"/>
        <dbReference type="EC" id="2.1.1.329"/>
    </reaction>
</comment>
<evidence type="ECO:0000256" key="2">
    <source>
        <dbReference type="ARBA" id="ARBA00022679"/>
    </source>
</evidence>
<accession>A0A2W4UTI0</accession>
<dbReference type="InterPro" id="IPR032904">
    <property type="entry name" value="MenG"/>
</dbReference>
<keyword evidence="3 4" id="KW-0949">S-adenosyl-L-methionine</keyword>
<dbReference type="HAMAP" id="MF_01813">
    <property type="entry name" value="MenG_UbiE_methyltr"/>
    <property type="match status" value="1"/>
</dbReference>
<keyword evidence="1 4" id="KW-0489">Methyltransferase</keyword>
<dbReference type="InterPro" id="IPR029063">
    <property type="entry name" value="SAM-dependent_MTases_sf"/>
</dbReference>
<dbReference type="PANTHER" id="PTHR43591">
    <property type="entry name" value="METHYLTRANSFERASE"/>
    <property type="match status" value="1"/>
</dbReference>
<evidence type="ECO:0000256" key="4">
    <source>
        <dbReference type="HAMAP-Rule" id="MF_01982"/>
    </source>
</evidence>
<gene>
    <name evidence="4" type="primary">menG</name>
    <name evidence="5" type="ORF">DCF25_00095</name>
</gene>
<comment type="pathway">
    <text evidence="4">Cofactor biosynthesis; phylloquinone biosynthesis.</text>
</comment>
<dbReference type="EMBL" id="QBMC01000001">
    <property type="protein sequence ID" value="PZO23474.1"/>
    <property type="molecule type" value="Genomic_DNA"/>
</dbReference>
<organism evidence="5 6">
    <name type="scientific">Leptolyngbya foveolarum</name>
    <dbReference type="NCBI Taxonomy" id="47253"/>
    <lineage>
        <taxon>Bacteria</taxon>
        <taxon>Bacillati</taxon>
        <taxon>Cyanobacteriota</taxon>
        <taxon>Cyanophyceae</taxon>
        <taxon>Leptolyngbyales</taxon>
        <taxon>Leptolyngbyaceae</taxon>
        <taxon>Leptolyngbya group</taxon>
        <taxon>Leptolyngbya</taxon>
    </lineage>
</organism>
<dbReference type="Gene3D" id="3.40.50.150">
    <property type="entry name" value="Vaccinia Virus protein VP39"/>
    <property type="match status" value="1"/>
</dbReference>
<comment type="similarity">
    <text evidence="4">Belongs to the class I-like SAM-binding methyltransferase superfamily. MenG/UbiE family.</text>
</comment>
<sequence>MANQIADQPLASPVQPEADRIRQLFDRIAPQYDQLNQDLSLGLHRVWKQMAVRWSGAEAGDHALDLCCGSGDLALLLARQVGETGQVIGADFAVEQLAIAAQRNPHLQARLSWIESDALDLPFENSEFDAVTMAYGLRNLTDIPQGLSELHRVVKPGAKVAILDFHTPTNPLVRQFQQWYLANIVVPTAERFGLSEEYAYISPSVDRFPSGSRQVDLAKAAGFTEAIHYPIAGGMMGVLVATKGQTESQIRG</sequence>
<evidence type="ECO:0000313" key="6">
    <source>
        <dbReference type="Proteomes" id="UP000249354"/>
    </source>
</evidence>
<dbReference type="SUPFAM" id="SSF53335">
    <property type="entry name" value="S-adenosyl-L-methionine-dependent methyltransferases"/>
    <property type="match status" value="1"/>
</dbReference>
<dbReference type="AlphaFoldDB" id="A0A2W4UTI0"/>
<evidence type="ECO:0000256" key="1">
    <source>
        <dbReference type="ARBA" id="ARBA00022603"/>
    </source>
</evidence>
<dbReference type="PROSITE" id="PS01183">
    <property type="entry name" value="UBIE_1"/>
    <property type="match status" value="1"/>
</dbReference>
<evidence type="ECO:0000313" key="5">
    <source>
        <dbReference type="EMBL" id="PZO23474.1"/>
    </source>
</evidence>
<dbReference type="GO" id="GO:0042372">
    <property type="term" value="P:phylloquinone biosynthetic process"/>
    <property type="evidence" value="ECO:0007669"/>
    <property type="project" value="UniProtKB-UniRule"/>
</dbReference>
<comment type="caution">
    <text evidence="5">The sequence shown here is derived from an EMBL/GenBank/DDBJ whole genome shotgun (WGS) entry which is preliminary data.</text>
</comment>
<dbReference type="PANTHER" id="PTHR43591:SF24">
    <property type="entry name" value="2-METHOXY-6-POLYPRENYL-1,4-BENZOQUINOL METHYLASE, MITOCHONDRIAL"/>
    <property type="match status" value="1"/>
</dbReference>
<dbReference type="UniPathway" id="UPA00995"/>
<dbReference type="EC" id="2.1.1.329" evidence="4"/>
<proteinExistence type="inferred from homology"/>
<dbReference type="GO" id="GO:0052624">
    <property type="term" value="F:2-phytyl-1,4-naphthoquinone methyltransferase activity"/>
    <property type="evidence" value="ECO:0007669"/>
    <property type="project" value="UniProtKB-EC"/>
</dbReference>
<protein>
    <recommendedName>
        <fullName evidence="4">2-phytyl-1,4-naphtoquinone methyltransferase</fullName>
        <ecNumber evidence="4">2.1.1.329</ecNumber>
    </recommendedName>
    <alternativeName>
        <fullName evidence="4">Demethylphylloquinone methyltransferase</fullName>
    </alternativeName>
</protein>
<dbReference type="NCBIfam" id="NF001244">
    <property type="entry name" value="PRK00216.1-5"/>
    <property type="match status" value="1"/>
</dbReference>